<gene>
    <name evidence="2" type="ORF">RSPPHO_02546</name>
</gene>
<organism evidence="2 3">
    <name type="scientific">Pararhodospirillum photometricum DSM 122</name>
    <dbReference type="NCBI Taxonomy" id="1150469"/>
    <lineage>
        <taxon>Bacteria</taxon>
        <taxon>Pseudomonadati</taxon>
        <taxon>Pseudomonadota</taxon>
        <taxon>Alphaproteobacteria</taxon>
        <taxon>Rhodospirillales</taxon>
        <taxon>Rhodospirillaceae</taxon>
        <taxon>Pararhodospirillum</taxon>
    </lineage>
</organism>
<protein>
    <recommendedName>
        <fullName evidence="4">DUF1795 domain-containing protein</fullName>
    </recommendedName>
</protein>
<dbReference type="AlphaFoldDB" id="H6SMN7"/>
<sequence length="197" mass="20814">MNPAFLLLALALGVPLVGIPTADAKEAPAKPGRTLAEAQPPGLGVHFRYPASWRLEKVDGHTVLLSGAPETPEWLTTVTLTNQENPDSKNPQAGAATLVAQYVAAIRARGTDQEILREAPFTFPGSGPAGNGQQAVARFQGQNGPVRQWMVAIPRADMAVALVVLYTAPDDAFEKALPTAQAVVDGMSFLPQKGKKK</sequence>
<evidence type="ECO:0000256" key="1">
    <source>
        <dbReference type="SAM" id="SignalP"/>
    </source>
</evidence>
<dbReference type="KEGG" id="rpm:RSPPHO_02546"/>
<reference evidence="2 3" key="1">
    <citation type="submission" date="2012-02" db="EMBL/GenBank/DDBJ databases">
        <title>Shotgun genome sequence of Phaeospirillum photometricum DSM 122.</title>
        <authorList>
            <person name="Duquesne K."/>
            <person name="Sturgis J."/>
        </authorList>
    </citation>
    <scope>NUCLEOTIDE SEQUENCE [LARGE SCALE GENOMIC DNA]</scope>
    <source>
        <strain evidence="3">DSM122</strain>
    </source>
</reference>
<dbReference type="EMBL" id="HE663493">
    <property type="protein sequence ID" value="CCG09172.1"/>
    <property type="molecule type" value="Genomic_DNA"/>
</dbReference>
<dbReference type="HOGENOM" id="CLU_1383218_0_0_5"/>
<dbReference type="eggNOG" id="ENOG5033GAZ">
    <property type="taxonomic scope" value="Bacteria"/>
</dbReference>
<evidence type="ECO:0008006" key="4">
    <source>
        <dbReference type="Google" id="ProtNLM"/>
    </source>
</evidence>
<dbReference type="Proteomes" id="UP000033220">
    <property type="component" value="Chromosome DSM 122"/>
</dbReference>
<name>H6SMN7_PARPM</name>
<dbReference type="STRING" id="1150469.RSPPHO_02546"/>
<dbReference type="RefSeq" id="WP_014415803.1">
    <property type="nucleotide sequence ID" value="NC_017059.1"/>
</dbReference>
<keyword evidence="1" id="KW-0732">Signal</keyword>
<accession>H6SMN7</accession>
<dbReference type="Gene3D" id="3.40.1000.10">
    <property type="entry name" value="Mog1/PsbP, alpha/beta/alpha sandwich"/>
    <property type="match status" value="1"/>
</dbReference>
<evidence type="ECO:0000313" key="2">
    <source>
        <dbReference type="EMBL" id="CCG09172.1"/>
    </source>
</evidence>
<feature type="signal peptide" evidence="1">
    <location>
        <begin position="1"/>
        <end position="24"/>
    </location>
</feature>
<dbReference type="PATRIC" id="fig|1150469.3.peg.2897"/>
<keyword evidence="3" id="KW-1185">Reference proteome</keyword>
<evidence type="ECO:0000313" key="3">
    <source>
        <dbReference type="Proteomes" id="UP000033220"/>
    </source>
</evidence>
<proteinExistence type="predicted"/>
<dbReference type="OrthoDB" id="7358496at2"/>
<feature type="chain" id="PRO_5003607132" description="DUF1795 domain-containing protein" evidence="1">
    <location>
        <begin position="25"/>
        <end position="197"/>
    </location>
</feature>